<keyword evidence="4" id="KW-1185">Reference proteome</keyword>
<dbReference type="AlphaFoldDB" id="A0A9X7PE29"/>
<feature type="compositionally biased region" description="Basic and acidic residues" evidence="1">
    <location>
        <begin position="154"/>
        <end position="189"/>
    </location>
</feature>
<dbReference type="CDD" id="cd12797">
    <property type="entry name" value="M23_peptidase"/>
    <property type="match status" value="1"/>
</dbReference>
<dbReference type="Pfam" id="PF01551">
    <property type="entry name" value="Peptidase_M23"/>
    <property type="match status" value="1"/>
</dbReference>
<feature type="region of interest" description="Disordered" evidence="1">
    <location>
        <begin position="310"/>
        <end position="331"/>
    </location>
</feature>
<dbReference type="FunFam" id="2.70.70.10:FF:000013">
    <property type="entry name" value="Peptidase family M23"/>
    <property type="match status" value="1"/>
</dbReference>
<dbReference type="InterPro" id="IPR050570">
    <property type="entry name" value="Cell_wall_metabolism_enzyme"/>
</dbReference>
<feature type="compositionally biased region" description="Low complexity" evidence="1">
    <location>
        <begin position="126"/>
        <end position="139"/>
    </location>
</feature>
<feature type="compositionally biased region" description="Polar residues" evidence="1">
    <location>
        <begin position="140"/>
        <end position="153"/>
    </location>
</feature>
<reference evidence="3 4" key="1">
    <citation type="submission" date="2018-03" db="EMBL/GenBank/DDBJ databases">
        <title>Chitinolytic properties of Streptosporangium nondiastaticum TBG75A20.</title>
        <authorList>
            <person name="Gayathri V."/>
            <person name="Shiburaj S."/>
        </authorList>
    </citation>
    <scope>NUCLEOTIDE SEQUENCE [LARGE SCALE GENOMIC DNA]</scope>
    <source>
        <strain evidence="3 4">TBG75A20</strain>
    </source>
</reference>
<comment type="caution">
    <text evidence="3">The sequence shown here is derived from an EMBL/GenBank/DDBJ whole genome shotgun (WGS) entry which is preliminary data.</text>
</comment>
<dbReference type="Proteomes" id="UP000242427">
    <property type="component" value="Unassembled WGS sequence"/>
</dbReference>
<dbReference type="PANTHER" id="PTHR21666:SF270">
    <property type="entry name" value="MUREIN HYDROLASE ACTIVATOR ENVC"/>
    <property type="match status" value="1"/>
</dbReference>
<name>A0A9X7PE29_9ACTN</name>
<proteinExistence type="predicted"/>
<gene>
    <name evidence="3" type="ORF">B7P34_33205</name>
</gene>
<evidence type="ECO:0000313" key="3">
    <source>
        <dbReference type="EMBL" id="PSJ24472.1"/>
    </source>
</evidence>
<dbReference type="Gene3D" id="2.70.70.10">
    <property type="entry name" value="Glucose Permease (Domain IIA)"/>
    <property type="match status" value="1"/>
</dbReference>
<dbReference type="SUPFAM" id="SSF51261">
    <property type="entry name" value="Duplicated hybrid motif"/>
    <property type="match status" value="1"/>
</dbReference>
<dbReference type="InterPro" id="IPR011055">
    <property type="entry name" value="Dup_hybrid_motif"/>
</dbReference>
<dbReference type="OrthoDB" id="1099523at2"/>
<dbReference type="EMBL" id="PXWG01000188">
    <property type="protein sequence ID" value="PSJ24472.1"/>
    <property type="molecule type" value="Genomic_DNA"/>
</dbReference>
<feature type="region of interest" description="Disordered" evidence="1">
    <location>
        <begin position="126"/>
        <end position="203"/>
    </location>
</feature>
<sequence>MARSGAVLGVGVIAAVGAGGMASAQERPASSISMPDLAQLPGVSSFFAGSAAGTADSVGEETGTAASEVAQEAARAGEALRARIMEQADHQQGVAEAEAQAARVRAAAAVQKQAAERKAAEAESARAAAAAAAEQKQARTPQWAQAQEQAQTPEKTKAETRAPEKQRAPEKKRVEKQTERRTEKRERPGRASAPAPSRHSGAFTLPVGSYTLTAGFGQAGNMWSAHHTGEDFAAPTGTPVKAVGGGTITQAGWAGAYGYRIVLRLDDGTELWFCHLSSMVVTSGKVAAGQVIGRVGATGNVTGPHLHLEVRPGGGAPTDPLGWLRGRGLQP</sequence>
<evidence type="ECO:0000256" key="1">
    <source>
        <dbReference type="SAM" id="MobiDB-lite"/>
    </source>
</evidence>
<evidence type="ECO:0000259" key="2">
    <source>
        <dbReference type="Pfam" id="PF01551"/>
    </source>
</evidence>
<dbReference type="InterPro" id="IPR016047">
    <property type="entry name" value="M23ase_b-sheet_dom"/>
</dbReference>
<accession>A0A9X7PE29</accession>
<evidence type="ECO:0000313" key="4">
    <source>
        <dbReference type="Proteomes" id="UP000242427"/>
    </source>
</evidence>
<dbReference type="PANTHER" id="PTHR21666">
    <property type="entry name" value="PEPTIDASE-RELATED"/>
    <property type="match status" value="1"/>
</dbReference>
<protein>
    <submittedName>
        <fullName evidence="3">Peptidase</fullName>
    </submittedName>
</protein>
<organism evidence="3 4">
    <name type="scientific">Streptosporangium nondiastaticum</name>
    <dbReference type="NCBI Taxonomy" id="35764"/>
    <lineage>
        <taxon>Bacteria</taxon>
        <taxon>Bacillati</taxon>
        <taxon>Actinomycetota</taxon>
        <taxon>Actinomycetes</taxon>
        <taxon>Streptosporangiales</taxon>
        <taxon>Streptosporangiaceae</taxon>
        <taxon>Streptosporangium</taxon>
    </lineage>
</organism>
<feature type="domain" description="M23ase beta-sheet core" evidence="2">
    <location>
        <begin position="226"/>
        <end position="320"/>
    </location>
</feature>
<dbReference type="GO" id="GO:0004222">
    <property type="term" value="F:metalloendopeptidase activity"/>
    <property type="evidence" value="ECO:0007669"/>
    <property type="project" value="TreeGrafter"/>
</dbReference>